<dbReference type="PANTHER" id="PTHR42995">
    <property type="entry name" value="ACETYL-COENZYME A CARBOXYLASE CARBOXYL TRANSFERASE SUBUNIT BETA, CHLOROPLASTIC"/>
    <property type="match status" value="1"/>
</dbReference>
<gene>
    <name evidence="13" type="primary">accD</name>
    <name evidence="16" type="ORF">BLITH_0255</name>
</gene>
<dbReference type="PANTHER" id="PTHR42995:SF5">
    <property type="entry name" value="ACETYL-COENZYME A CARBOXYLASE CARBOXYL TRANSFERASE SUBUNIT BETA, CHLOROPLASTIC"/>
    <property type="match status" value="1"/>
</dbReference>
<dbReference type="PRINTS" id="PR01070">
    <property type="entry name" value="ACCCTRFRASEB"/>
</dbReference>
<evidence type="ECO:0000256" key="2">
    <source>
        <dbReference type="ARBA" id="ARBA00022516"/>
    </source>
</evidence>
<dbReference type="GO" id="GO:2001295">
    <property type="term" value="P:malonyl-CoA biosynthetic process"/>
    <property type="evidence" value="ECO:0007669"/>
    <property type="project" value="UniProtKB-UniRule"/>
</dbReference>
<feature type="binding site" evidence="13">
    <location>
        <position position="81"/>
    </location>
    <ligand>
        <name>Zn(2+)</name>
        <dbReference type="ChEBI" id="CHEBI:29105"/>
    </ligand>
</feature>
<comment type="similarity">
    <text evidence="13">Belongs to the AccD/PCCB family.</text>
</comment>
<feature type="region of interest" description="Disordered" evidence="14">
    <location>
        <begin position="1"/>
        <end position="49"/>
    </location>
</feature>
<evidence type="ECO:0000256" key="4">
    <source>
        <dbReference type="ARBA" id="ARBA00022723"/>
    </source>
</evidence>
<evidence type="ECO:0000256" key="1">
    <source>
        <dbReference type="ARBA" id="ARBA00004496"/>
    </source>
</evidence>
<dbReference type="NCBIfam" id="TIGR00515">
    <property type="entry name" value="accD"/>
    <property type="match status" value="1"/>
</dbReference>
<evidence type="ECO:0000256" key="7">
    <source>
        <dbReference type="ARBA" id="ARBA00022832"/>
    </source>
</evidence>
<dbReference type="AlphaFoldDB" id="A0A2T5GAG2"/>
<evidence type="ECO:0000256" key="12">
    <source>
        <dbReference type="ARBA" id="ARBA00025280"/>
    </source>
</evidence>
<keyword evidence="7 13" id="KW-0276">Fatty acid metabolism</keyword>
<dbReference type="PROSITE" id="PS50980">
    <property type="entry name" value="COA_CT_NTER"/>
    <property type="match status" value="1"/>
</dbReference>
<dbReference type="GO" id="GO:0008270">
    <property type="term" value="F:zinc ion binding"/>
    <property type="evidence" value="ECO:0007669"/>
    <property type="project" value="UniProtKB-UniRule"/>
</dbReference>
<feature type="binding site" evidence="13">
    <location>
        <position position="62"/>
    </location>
    <ligand>
        <name>Zn(2+)</name>
        <dbReference type="ChEBI" id="CHEBI:29105"/>
    </ligand>
</feature>
<evidence type="ECO:0000256" key="8">
    <source>
        <dbReference type="ARBA" id="ARBA00022833"/>
    </source>
</evidence>
<keyword evidence="4 13" id="KW-0479">Metal-binding</keyword>
<organism evidence="16 17">
    <name type="scientific">Brockia lithotrophica</name>
    <dbReference type="NCBI Taxonomy" id="933949"/>
    <lineage>
        <taxon>Bacteria</taxon>
        <taxon>Bacillati</taxon>
        <taxon>Bacillota</taxon>
        <taxon>Bacilli</taxon>
        <taxon>Bacillales</taxon>
        <taxon>Bacillales Family X. Incertae Sedis</taxon>
        <taxon>Brockia</taxon>
    </lineage>
</organism>
<keyword evidence="2 13" id="KW-0444">Lipid biosynthesis</keyword>
<sequence length="316" mass="34184">MRWRDLFGKKGKREGEGLPTRRREAGAESRGGTGGRKADEAPTAARQTKDIPEGLVEKCPSCGAILYRKELEANFKVCPRCGYHFPLSAPERIAITFDGGHIFEYDRDLVSEDPLAFPGYREKLAEAQERTGLTEAVVTGEGTIEGFPVVAAVMDGRFIMGSMGSVVGEKVARAAEMARAKRYPLVLFAASGGARMQEGILSLMQMAKTAAAVRRLADAGVLFVSVFTHPTTGGVLASFAGLGDILLAEPGALIGFTGRRIIEQTIREKLPPDFQTAEFLFAHGQLDGIVPRRDMRPTLAKLLRLHAAERRVGGGR</sequence>
<dbReference type="EC" id="2.1.3.15" evidence="13"/>
<dbReference type="GO" id="GO:0009317">
    <property type="term" value="C:acetyl-CoA carboxylase complex"/>
    <property type="evidence" value="ECO:0007669"/>
    <property type="project" value="InterPro"/>
</dbReference>
<keyword evidence="3 13" id="KW-0808">Transferase</keyword>
<name>A0A2T5GAG2_9BACL</name>
<feature type="zinc finger region" description="C4-type" evidence="13">
    <location>
        <begin position="59"/>
        <end position="81"/>
    </location>
</feature>
<keyword evidence="5 13" id="KW-0547">Nucleotide-binding</keyword>
<dbReference type="InterPro" id="IPR011762">
    <property type="entry name" value="COA_CT_N"/>
</dbReference>
<dbReference type="EMBL" id="PEBW01000001">
    <property type="protein sequence ID" value="PTQ53175.1"/>
    <property type="molecule type" value="Genomic_DNA"/>
</dbReference>
<accession>A0A2T5GAG2</accession>
<dbReference type="InterPro" id="IPR029045">
    <property type="entry name" value="ClpP/crotonase-like_dom_sf"/>
</dbReference>
<keyword evidence="9 13" id="KW-0067">ATP-binding</keyword>
<evidence type="ECO:0000313" key="16">
    <source>
        <dbReference type="EMBL" id="PTQ53175.1"/>
    </source>
</evidence>
<comment type="cofactor">
    <cofactor evidence="13">
        <name>Zn(2+)</name>
        <dbReference type="ChEBI" id="CHEBI:29105"/>
    </cofactor>
    <text evidence="13">Binds 1 zinc ion per subunit.</text>
</comment>
<evidence type="ECO:0000259" key="15">
    <source>
        <dbReference type="PROSITE" id="PS50980"/>
    </source>
</evidence>
<dbReference type="InterPro" id="IPR041010">
    <property type="entry name" value="Znf-ACC"/>
</dbReference>
<dbReference type="SUPFAM" id="SSF52096">
    <property type="entry name" value="ClpP/crotonase"/>
    <property type="match status" value="1"/>
</dbReference>
<feature type="binding site" evidence="13">
    <location>
        <position position="78"/>
    </location>
    <ligand>
        <name>Zn(2+)</name>
        <dbReference type="ChEBI" id="CHEBI:29105"/>
    </ligand>
</feature>
<evidence type="ECO:0000256" key="9">
    <source>
        <dbReference type="ARBA" id="ARBA00022840"/>
    </source>
</evidence>
<evidence type="ECO:0000256" key="3">
    <source>
        <dbReference type="ARBA" id="ARBA00022679"/>
    </source>
</evidence>
<comment type="function">
    <text evidence="12 13">Component of the acetyl coenzyme A carboxylase (ACC) complex. Biotin carboxylase (BC) catalyzes the carboxylation of biotin on its carrier protein (BCCP) and then the CO(2) group is transferred by the transcarboxylase to acetyl-CoA to form malonyl-CoA.</text>
</comment>
<dbReference type="Pfam" id="PF17848">
    <property type="entry name" value="Zn_ribbon_ACC"/>
    <property type="match status" value="1"/>
</dbReference>
<evidence type="ECO:0000313" key="17">
    <source>
        <dbReference type="Proteomes" id="UP000244016"/>
    </source>
</evidence>
<evidence type="ECO:0000256" key="11">
    <source>
        <dbReference type="ARBA" id="ARBA00023160"/>
    </source>
</evidence>
<evidence type="ECO:0000256" key="13">
    <source>
        <dbReference type="HAMAP-Rule" id="MF_01395"/>
    </source>
</evidence>
<feature type="binding site" evidence="13">
    <location>
        <position position="59"/>
    </location>
    <ligand>
        <name>Zn(2+)</name>
        <dbReference type="ChEBI" id="CHEBI:29105"/>
    </ligand>
</feature>
<evidence type="ECO:0000256" key="5">
    <source>
        <dbReference type="ARBA" id="ARBA00022741"/>
    </source>
</evidence>
<keyword evidence="10 13" id="KW-0443">Lipid metabolism</keyword>
<keyword evidence="13" id="KW-0963">Cytoplasm</keyword>
<comment type="catalytic activity">
    <reaction evidence="13">
        <text>N(6)-carboxybiotinyl-L-lysyl-[protein] + acetyl-CoA = N(6)-biotinyl-L-lysyl-[protein] + malonyl-CoA</text>
        <dbReference type="Rhea" id="RHEA:54728"/>
        <dbReference type="Rhea" id="RHEA-COMP:10505"/>
        <dbReference type="Rhea" id="RHEA-COMP:10506"/>
        <dbReference type="ChEBI" id="CHEBI:57288"/>
        <dbReference type="ChEBI" id="CHEBI:57384"/>
        <dbReference type="ChEBI" id="CHEBI:83144"/>
        <dbReference type="ChEBI" id="CHEBI:83145"/>
        <dbReference type="EC" id="2.1.3.15"/>
    </reaction>
</comment>
<dbReference type="InterPro" id="IPR000438">
    <property type="entry name" value="Acetyl_CoA_COase_Trfase_b_su"/>
</dbReference>
<proteinExistence type="inferred from homology"/>
<feature type="compositionally biased region" description="Basic and acidic residues" evidence="14">
    <location>
        <begin position="1"/>
        <end position="27"/>
    </location>
</feature>
<keyword evidence="8 13" id="KW-0862">Zinc</keyword>
<feature type="domain" description="CoA carboxyltransferase N-terminal" evidence="15">
    <location>
        <begin position="55"/>
        <end position="316"/>
    </location>
</feature>
<protein>
    <recommendedName>
        <fullName evidence="13">Acetyl-coenzyme A carboxylase carboxyl transferase subunit beta</fullName>
        <shortName evidence="13">ACCase subunit beta</shortName>
        <shortName evidence="13">Acetyl-CoA carboxylase carboxyltransferase subunit beta</shortName>
        <ecNumber evidence="13">2.1.3.15</ecNumber>
    </recommendedName>
</protein>
<evidence type="ECO:0000256" key="10">
    <source>
        <dbReference type="ARBA" id="ARBA00023098"/>
    </source>
</evidence>
<dbReference type="GO" id="GO:0003989">
    <property type="term" value="F:acetyl-CoA carboxylase activity"/>
    <property type="evidence" value="ECO:0007669"/>
    <property type="project" value="InterPro"/>
</dbReference>
<comment type="pathway">
    <text evidence="13">Lipid metabolism; malonyl-CoA biosynthesis; malonyl-CoA from acetyl-CoA: step 1/1.</text>
</comment>
<keyword evidence="11 13" id="KW-0275">Fatty acid biosynthesis</keyword>
<dbReference type="InterPro" id="IPR034733">
    <property type="entry name" value="AcCoA_carboxyl_beta"/>
</dbReference>
<dbReference type="Pfam" id="PF01039">
    <property type="entry name" value="Carboxyl_trans"/>
    <property type="match status" value="1"/>
</dbReference>
<dbReference type="GO" id="GO:0016743">
    <property type="term" value="F:carboxyl- or carbamoyltransferase activity"/>
    <property type="evidence" value="ECO:0007669"/>
    <property type="project" value="UniProtKB-UniRule"/>
</dbReference>
<dbReference type="Gene3D" id="3.90.226.10">
    <property type="entry name" value="2-enoyl-CoA Hydratase, Chain A, domain 1"/>
    <property type="match status" value="1"/>
</dbReference>
<dbReference type="Proteomes" id="UP000244016">
    <property type="component" value="Unassembled WGS sequence"/>
</dbReference>
<evidence type="ECO:0000256" key="14">
    <source>
        <dbReference type="SAM" id="MobiDB-lite"/>
    </source>
</evidence>
<dbReference type="GO" id="GO:0006633">
    <property type="term" value="P:fatty acid biosynthetic process"/>
    <property type="evidence" value="ECO:0007669"/>
    <property type="project" value="UniProtKB-KW"/>
</dbReference>
<comment type="subcellular location">
    <subcellularLocation>
        <location evidence="1 13">Cytoplasm</location>
    </subcellularLocation>
</comment>
<dbReference type="GO" id="GO:0005524">
    <property type="term" value="F:ATP binding"/>
    <property type="evidence" value="ECO:0007669"/>
    <property type="project" value="UniProtKB-KW"/>
</dbReference>
<comment type="subunit">
    <text evidence="13">Acetyl-CoA carboxylase is a heterohexamer composed of biotin carboxyl carrier protein (AccB), biotin carboxylase (AccC) and two subunits each of ACCase subunit alpha (AccA) and ACCase subunit beta (AccD).</text>
</comment>
<reference evidence="16 17" key="1">
    <citation type="submission" date="2017-08" db="EMBL/GenBank/DDBJ databases">
        <title>Burning lignite coal seam in the remote Altai Mountains harbors a hydrogen-driven thermophilic microbial community.</title>
        <authorList>
            <person name="Kadnikov V.V."/>
            <person name="Mardanov A.V."/>
            <person name="Ivasenko D."/>
            <person name="Beletsky A.V."/>
            <person name="Karnachuk O.V."/>
            <person name="Ravin N.V."/>
        </authorList>
    </citation>
    <scope>NUCLEOTIDE SEQUENCE [LARGE SCALE GENOMIC DNA]</scope>
    <source>
        <strain evidence="16">AL31</strain>
    </source>
</reference>
<dbReference type="HAMAP" id="MF_01395">
    <property type="entry name" value="AcetylCoA_CT_beta"/>
    <property type="match status" value="1"/>
</dbReference>
<comment type="caution">
    <text evidence="16">The sequence shown here is derived from an EMBL/GenBank/DDBJ whole genome shotgun (WGS) entry which is preliminary data.</text>
</comment>
<dbReference type="UniPathway" id="UPA00655">
    <property type="reaction ID" value="UER00711"/>
</dbReference>
<keyword evidence="6 13" id="KW-0863">Zinc-finger</keyword>
<evidence type="ECO:0000256" key="6">
    <source>
        <dbReference type="ARBA" id="ARBA00022771"/>
    </source>
</evidence>